<keyword evidence="3" id="KW-1185">Reference proteome</keyword>
<organism evidence="2 3">
    <name type="scientific">Sphingomonas oligophenolica</name>
    <dbReference type="NCBI Taxonomy" id="301154"/>
    <lineage>
        <taxon>Bacteria</taxon>
        <taxon>Pseudomonadati</taxon>
        <taxon>Pseudomonadota</taxon>
        <taxon>Alphaproteobacteria</taxon>
        <taxon>Sphingomonadales</taxon>
        <taxon>Sphingomonadaceae</taxon>
        <taxon>Sphingomonas</taxon>
    </lineage>
</organism>
<evidence type="ECO:0008006" key="4">
    <source>
        <dbReference type="Google" id="ProtNLM"/>
    </source>
</evidence>
<proteinExistence type="predicted"/>
<dbReference type="PROSITE" id="PS51257">
    <property type="entry name" value="PROKAR_LIPOPROTEIN"/>
    <property type="match status" value="1"/>
</dbReference>
<evidence type="ECO:0000256" key="1">
    <source>
        <dbReference type="SAM" id="SignalP"/>
    </source>
</evidence>
<evidence type="ECO:0000313" key="3">
    <source>
        <dbReference type="Proteomes" id="UP000318413"/>
    </source>
</evidence>
<protein>
    <recommendedName>
        <fullName evidence="4">Lipoprotein</fullName>
    </recommendedName>
</protein>
<comment type="caution">
    <text evidence="2">The sequence shown here is derived from an EMBL/GenBank/DDBJ whole genome shotgun (WGS) entry which is preliminary data.</text>
</comment>
<feature type="signal peptide" evidence="1">
    <location>
        <begin position="1"/>
        <end position="25"/>
    </location>
</feature>
<accession>A0A502CS73</accession>
<name>A0A502CS73_9SPHN</name>
<keyword evidence="1" id="KW-0732">Signal</keyword>
<gene>
    <name evidence="2" type="ORF">EAH84_02600</name>
</gene>
<dbReference type="EMBL" id="RCZK01000001">
    <property type="protein sequence ID" value="TPG15693.1"/>
    <property type="molecule type" value="Genomic_DNA"/>
</dbReference>
<sequence length="117" mass="12267">MMTRFATLLCTAALFGLAACDSSKAGNAPAPDAASTSNYLDKLESLPGRQRDGVFLRAIRDSGQDCQGVTTSQRTETPDGKPAWTATCTDGTIWILVLGANGVMTVTNAAIAQDARR</sequence>
<dbReference type="Proteomes" id="UP000318413">
    <property type="component" value="Unassembled WGS sequence"/>
</dbReference>
<feature type="chain" id="PRO_5021240982" description="Lipoprotein" evidence="1">
    <location>
        <begin position="26"/>
        <end position="117"/>
    </location>
</feature>
<reference evidence="2 3" key="1">
    <citation type="journal article" date="2019" name="Environ. Microbiol.">
        <title>Species interactions and distinct microbial communities in high Arctic permafrost affected cryosols are associated with the CH4 and CO2 gas fluxes.</title>
        <authorList>
            <person name="Altshuler I."/>
            <person name="Hamel J."/>
            <person name="Turney S."/>
            <person name="Magnuson E."/>
            <person name="Levesque R."/>
            <person name="Greer C."/>
            <person name="Whyte L.G."/>
        </authorList>
    </citation>
    <scope>NUCLEOTIDE SEQUENCE [LARGE SCALE GENOMIC DNA]</scope>
    <source>
        <strain evidence="2 3">S5.1</strain>
    </source>
</reference>
<evidence type="ECO:0000313" key="2">
    <source>
        <dbReference type="EMBL" id="TPG15693.1"/>
    </source>
</evidence>
<dbReference type="AlphaFoldDB" id="A0A502CS73"/>